<dbReference type="Pfam" id="PF06429">
    <property type="entry name" value="Flg_bbr_C"/>
    <property type="match status" value="1"/>
</dbReference>
<evidence type="ECO:0000256" key="4">
    <source>
        <dbReference type="RuleBase" id="RU362116"/>
    </source>
</evidence>
<dbReference type="Proteomes" id="UP000666240">
    <property type="component" value="Unassembled WGS sequence"/>
</dbReference>
<dbReference type="AlphaFoldDB" id="A0A8J7UKI8"/>
<keyword evidence="3 4" id="KW-0975">Bacterial flagellum</keyword>
<evidence type="ECO:0000259" key="5">
    <source>
        <dbReference type="Pfam" id="PF00460"/>
    </source>
</evidence>
<dbReference type="NCBIfam" id="TIGR02490">
    <property type="entry name" value="flgF"/>
    <property type="match status" value="1"/>
</dbReference>
<sequence length="242" mass="25586">MEAGLYVSLSSQIALERRLNTLADNLANVNTVGFRATGMKFNDLVSGSGENALSFVSKGQTYLNTQSGGIRETGNALDFAIQGDAWFSIQTPAGQVLTRDGRFALNDVGELLTLEGYPVLDAGGAPIQLDPRGGAPNAGADGMLFQNGNPVGAVGLFAFTPHENFERFGNSGILPRGPVEPVVDRNDIGVKQGFLEDSNVNPVVSMTQLIMVQRAFENAAAMNRQTETSMSDAIKTLGSRSG</sequence>
<evidence type="ECO:0000313" key="9">
    <source>
        <dbReference type="Proteomes" id="UP000666240"/>
    </source>
</evidence>
<dbReference type="RefSeq" id="WP_209337256.1">
    <property type="nucleotide sequence ID" value="NZ_JAGIYY010000012.1"/>
</dbReference>
<dbReference type="Pfam" id="PF00460">
    <property type="entry name" value="Flg_bb_rod"/>
    <property type="match status" value="1"/>
</dbReference>
<dbReference type="GO" id="GO:0071978">
    <property type="term" value="P:bacterial-type flagellum-dependent swarming motility"/>
    <property type="evidence" value="ECO:0007669"/>
    <property type="project" value="TreeGrafter"/>
</dbReference>
<proteinExistence type="inferred from homology"/>
<dbReference type="NCBIfam" id="TIGR03506">
    <property type="entry name" value="FlgEFG_subfam"/>
    <property type="match status" value="1"/>
</dbReference>
<organism evidence="8 9">
    <name type="scientific">Tianweitania sediminis</name>
    <dbReference type="NCBI Taxonomy" id="1502156"/>
    <lineage>
        <taxon>Bacteria</taxon>
        <taxon>Pseudomonadati</taxon>
        <taxon>Pseudomonadota</taxon>
        <taxon>Alphaproteobacteria</taxon>
        <taxon>Hyphomicrobiales</taxon>
        <taxon>Phyllobacteriaceae</taxon>
        <taxon>Tianweitania</taxon>
    </lineage>
</organism>
<comment type="similarity">
    <text evidence="2 4">Belongs to the flagella basal body rod proteins family.</text>
</comment>
<dbReference type="InterPro" id="IPR037925">
    <property type="entry name" value="FlgE/F/G-like"/>
</dbReference>
<evidence type="ECO:0000259" key="6">
    <source>
        <dbReference type="Pfam" id="PF06429"/>
    </source>
</evidence>
<comment type="subunit">
    <text evidence="4">The basal body constitutes a major portion of the flagellar organelle and consists of five rings (E,L,P,S, and M) mounted on a central rod. The rod consists of about 26 subunits of FlgG in the distal portion, and FlgB, FlgC and FlgF are thought to build up the proximal portion of the rod with about 6 subunits each.</text>
</comment>
<dbReference type="PANTHER" id="PTHR30435">
    <property type="entry name" value="FLAGELLAR PROTEIN"/>
    <property type="match status" value="1"/>
</dbReference>
<name>A0A8J7UKI8_9HYPH</name>
<dbReference type="Pfam" id="PF22692">
    <property type="entry name" value="LlgE_F_G_D1"/>
    <property type="match status" value="1"/>
</dbReference>
<dbReference type="InterPro" id="IPR012836">
    <property type="entry name" value="FlgF"/>
</dbReference>
<reference evidence="8" key="1">
    <citation type="submission" date="2021-03" db="EMBL/GenBank/DDBJ databases">
        <title>Genome sequencing and assembly of Tianweitania sediminis.</title>
        <authorList>
            <person name="Chhetri G."/>
        </authorList>
    </citation>
    <scope>NUCLEOTIDE SEQUENCE</scope>
    <source>
        <strain evidence="8">Z8</strain>
    </source>
</reference>
<feature type="domain" description="Flagellar basal body rod protein N-terminal" evidence="5">
    <location>
        <begin position="5"/>
        <end position="35"/>
    </location>
</feature>
<comment type="subcellular location">
    <subcellularLocation>
        <location evidence="1 4">Bacterial flagellum basal body</location>
    </subcellularLocation>
</comment>
<dbReference type="NCBIfam" id="NF009282">
    <property type="entry name" value="PRK12642.1"/>
    <property type="match status" value="1"/>
</dbReference>
<keyword evidence="9" id="KW-1185">Reference proteome</keyword>
<feature type="domain" description="Flagellar hook protein FlgE/F/G-like D1" evidence="7">
    <location>
        <begin position="80"/>
        <end position="131"/>
    </location>
</feature>
<feature type="domain" description="Flagellar basal-body/hook protein C-terminal" evidence="6">
    <location>
        <begin position="191"/>
        <end position="231"/>
    </location>
</feature>
<evidence type="ECO:0000313" key="8">
    <source>
        <dbReference type="EMBL" id="MBP0441228.1"/>
    </source>
</evidence>
<comment type="caution">
    <text evidence="8">The sequence shown here is derived from an EMBL/GenBank/DDBJ whole genome shotgun (WGS) entry which is preliminary data.</text>
</comment>
<keyword evidence="8" id="KW-0966">Cell projection</keyword>
<evidence type="ECO:0000259" key="7">
    <source>
        <dbReference type="Pfam" id="PF22692"/>
    </source>
</evidence>
<dbReference type="GO" id="GO:0030694">
    <property type="term" value="C:bacterial-type flagellum basal body, rod"/>
    <property type="evidence" value="ECO:0007669"/>
    <property type="project" value="UniProtKB-UniRule"/>
</dbReference>
<protein>
    <recommendedName>
        <fullName evidence="4">Flagellar basal-body rod protein FlgF</fullName>
    </recommendedName>
</protein>
<dbReference type="PANTHER" id="PTHR30435:SF19">
    <property type="entry name" value="FLAGELLAR BASAL-BODY ROD PROTEIN FLGG"/>
    <property type="match status" value="1"/>
</dbReference>
<gene>
    <name evidence="8" type="primary">flgF</name>
    <name evidence="8" type="ORF">J5Y06_21485</name>
</gene>
<evidence type="ECO:0000256" key="1">
    <source>
        <dbReference type="ARBA" id="ARBA00004117"/>
    </source>
</evidence>
<dbReference type="InterPro" id="IPR001444">
    <property type="entry name" value="Flag_bb_rod_N"/>
</dbReference>
<keyword evidence="8" id="KW-0969">Cilium</keyword>
<dbReference type="SUPFAM" id="SSF117143">
    <property type="entry name" value="Flagellar hook protein flgE"/>
    <property type="match status" value="1"/>
</dbReference>
<dbReference type="InterPro" id="IPR053967">
    <property type="entry name" value="LlgE_F_G-like_D1"/>
</dbReference>
<evidence type="ECO:0000256" key="3">
    <source>
        <dbReference type="ARBA" id="ARBA00023143"/>
    </source>
</evidence>
<dbReference type="InterPro" id="IPR010930">
    <property type="entry name" value="Flg_bb/hook_C_dom"/>
</dbReference>
<keyword evidence="8" id="KW-0282">Flagellum</keyword>
<accession>A0A8J7UKI8</accession>
<dbReference type="EMBL" id="JAGIYY010000012">
    <property type="protein sequence ID" value="MBP0441228.1"/>
    <property type="molecule type" value="Genomic_DNA"/>
</dbReference>
<evidence type="ECO:0000256" key="2">
    <source>
        <dbReference type="ARBA" id="ARBA00009677"/>
    </source>
</evidence>
<dbReference type="InterPro" id="IPR020013">
    <property type="entry name" value="Flagellar_FlgE/F/G"/>
</dbReference>